<dbReference type="SUPFAM" id="SSF53659">
    <property type="entry name" value="Isocitrate/Isopropylmalate dehydrogenase-like"/>
    <property type="match status" value="1"/>
</dbReference>
<keyword evidence="3" id="KW-0012">Acyltransferase</keyword>
<accession>A0A931AQF7</accession>
<dbReference type="InterPro" id="IPR050500">
    <property type="entry name" value="Phos_Acetyltrans/Butyryltrans"/>
</dbReference>
<name>A0A931AQF7_9FIRM</name>
<gene>
    <name evidence="5" type="ORF">I0Q91_08160</name>
</gene>
<dbReference type="InterPro" id="IPR012147">
    <property type="entry name" value="P_Ac_Bu_trans"/>
</dbReference>
<dbReference type="Proteomes" id="UP000621436">
    <property type="component" value="Unassembled WGS sequence"/>
</dbReference>
<evidence type="ECO:0000256" key="2">
    <source>
        <dbReference type="ARBA" id="ARBA00022679"/>
    </source>
</evidence>
<comment type="caution">
    <text evidence="5">The sequence shown here is derived from an EMBL/GenBank/DDBJ whole genome shotgun (WGS) entry which is preliminary data.</text>
</comment>
<dbReference type="PIRSF" id="PIRSF000428">
    <property type="entry name" value="P_Ac_trans"/>
    <property type="match status" value="1"/>
</dbReference>
<dbReference type="GO" id="GO:0016746">
    <property type="term" value="F:acyltransferase activity"/>
    <property type="evidence" value="ECO:0007669"/>
    <property type="project" value="UniProtKB-KW"/>
</dbReference>
<dbReference type="PANTHER" id="PTHR43356">
    <property type="entry name" value="PHOSPHATE ACETYLTRANSFERASE"/>
    <property type="match status" value="1"/>
</dbReference>
<keyword evidence="2" id="KW-0808">Transferase</keyword>
<evidence type="ECO:0000313" key="6">
    <source>
        <dbReference type="Proteomes" id="UP000621436"/>
    </source>
</evidence>
<comment type="similarity">
    <text evidence="1">Belongs to the phosphate acetyltransferase and butyryltransferase family.</text>
</comment>
<keyword evidence="6" id="KW-1185">Reference proteome</keyword>
<dbReference type="EMBL" id="JADPIE010000004">
    <property type="protein sequence ID" value="MBF8437047.1"/>
    <property type="molecule type" value="Genomic_DNA"/>
</dbReference>
<sequence>MIDQEINLPPANFEELYENAVDISSRMAAQNLIIAGPENRAIMEAVDQAYQDGLIMPYLVGDREEILKIVEELNLNLDNYKIFNAVEASSKSLKSVELLTTEGDILMKGLISTSTILSTFLDTGKELLKRETLSHLILADIPILDRLIFISDGGMNISPDFQAKKAIISNAIEVAKNFGWEKPKVALLAAVEKVNQNMPETVEIERIISEFDECMIGARLDGPFALDLAISKEAAEIKGVNSPVAGEADILITPEIVSGNLLGKSSIYFGGGKIAALLGGVVKPVSIPSRAADKETRLASIAAAVIQGSRYNE</sequence>
<dbReference type="Pfam" id="PF01515">
    <property type="entry name" value="PTA_PTB"/>
    <property type="match status" value="1"/>
</dbReference>
<feature type="domain" description="Phosphate acetyl/butaryl transferase" evidence="4">
    <location>
        <begin position="100"/>
        <end position="304"/>
    </location>
</feature>
<evidence type="ECO:0000313" key="5">
    <source>
        <dbReference type="EMBL" id="MBF8437047.1"/>
    </source>
</evidence>
<dbReference type="AlphaFoldDB" id="A0A931AQF7"/>
<evidence type="ECO:0000259" key="4">
    <source>
        <dbReference type="Pfam" id="PF01515"/>
    </source>
</evidence>
<evidence type="ECO:0000256" key="1">
    <source>
        <dbReference type="ARBA" id="ARBA00005656"/>
    </source>
</evidence>
<protein>
    <submittedName>
        <fullName evidence="5">Phosphate butyryltransferase</fullName>
    </submittedName>
</protein>
<proteinExistence type="inferred from homology"/>
<reference evidence="5" key="1">
    <citation type="submission" date="2020-11" db="EMBL/GenBank/DDBJ databases">
        <title>Halonatronomonas betainensis gen. nov., sp. nov. a novel haloalkaliphilic representative of the family Halanaerobiacae capable of betaine degradation.</title>
        <authorList>
            <person name="Boltyanskaya Y."/>
            <person name="Kevbrin V."/>
            <person name="Detkova E."/>
            <person name="Grouzdev D.S."/>
            <person name="Koziaeva V."/>
            <person name="Zhilina T."/>
        </authorList>
    </citation>
    <scope>NUCLEOTIDE SEQUENCE</scope>
    <source>
        <strain evidence="5">Z-7014</strain>
    </source>
</reference>
<dbReference type="Gene3D" id="3.40.718.10">
    <property type="entry name" value="Isopropylmalate Dehydrogenase"/>
    <property type="match status" value="1"/>
</dbReference>
<dbReference type="InterPro" id="IPR002505">
    <property type="entry name" value="PTA_PTB"/>
</dbReference>
<evidence type="ECO:0000256" key="3">
    <source>
        <dbReference type="ARBA" id="ARBA00023315"/>
    </source>
</evidence>
<dbReference type="RefSeq" id="WP_270453979.1">
    <property type="nucleotide sequence ID" value="NZ_JADPIE010000004.1"/>
</dbReference>
<organism evidence="5 6">
    <name type="scientific">Halonatronomonas betaini</name>
    <dbReference type="NCBI Taxonomy" id="2778430"/>
    <lineage>
        <taxon>Bacteria</taxon>
        <taxon>Bacillati</taxon>
        <taxon>Bacillota</taxon>
        <taxon>Clostridia</taxon>
        <taxon>Halanaerobiales</taxon>
        <taxon>Halarsenatibacteraceae</taxon>
        <taxon>Halonatronomonas</taxon>
    </lineage>
</organism>
<dbReference type="PANTHER" id="PTHR43356:SF2">
    <property type="entry name" value="PHOSPHATE ACETYLTRANSFERASE"/>
    <property type="match status" value="1"/>
</dbReference>